<accession>A0A923MAM3</accession>
<dbReference type="AlphaFoldDB" id="A0A923MAM3"/>
<evidence type="ECO:0000313" key="2">
    <source>
        <dbReference type="Proteomes" id="UP000596827"/>
    </source>
</evidence>
<sequence length="253" mass="28326">MNTAESALRSEVLALTQSADRLATEIIAQQFACDDNHRVVLIAQLARMLRTFQAIDVLVSANLNDAAGAVLRCLLEQYFVFRAVSRDADLMQKATAEVEAESHKALKGLLRLRPEDRADELTEDVLNETLGTLQSGSGFNAFDWAARTGMEGAYLTLYRILSPYAHGSLSMIDKYVELNAAGQAERVRSRVAEFESTEFLLCALSMLLECVEAIDRQPNTEARRASLAYHASEQRRLYARHWSLLEQRQQLLS</sequence>
<dbReference type="RefSeq" id="WP_187083216.1">
    <property type="nucleotide sequence ID" value="NZ_JACORU010000007.1"/>
</dbReference>
<keyword evidence="2" id="KW-1185">Reference proteome</keyword>
<dbReference type="Proteomes" id="UP000596827">
    <property type="component" value="Unassembled WGS sequence"/>
</dbReference>
<protein>
    <submittedName>
        <fullName evidence="1">Uncharacterized protein</fullName>
    </submittedName>
</protein>
<dbReference type="EMBL" id="JACORU010000007">
    <property type="protein sequence ID" value="MBC5766741.1"/>
    <property type="molecule type" value="Genomic_DNA"/>
</dbReference>
<dbReference type="Pfam" id="PF18928">
    <property type="entry name" value="DUF5677"/>
    <property type="match status" value="1"/>
</dbReference>
<name>A0A923MAM3_9BURK</name>
<comment type="caution">
    <text evidence="1">The sequence shown here is derived from an EMBL/GenBank/DDBJ whole genome shotgun (WGS) entry which is preliminary data.</text>
</comment>
<proteinExistence type="predicted"/>
<evidence type="ECO:0000313" key="1">
    <source>
        <dbReference type="EMBL" id="MBC5766741.1"/>
    </source>
</evidence>
<reference evidence="1" key="1">
    <citation type="submission" date="2020-08" db="EMBL/GenBank/DDBJ databases">
        <title>Ramlibacter sp. GTP1 16S ribosomal RNA gene genome sequencing and assembly.</title>
        <authorList>
            <person name="Kang M."/>
        </authorList>
    </citation>
    <scope>NUCLEOTIDE SEQUENCE</scope>
    <source>
        <strain evidence="1">GTP1</strain>
    </source>
</reference>
<organism evidence="1 2">
    <name type="scientific">Ramlibacter albus</name>
    <dbReference type="NCBI Taxonomy" id="2079448"/>
    <lineage>
        <taxon>Bacteria</taxon>
        <taxon>Pseudomonadati</taxon>
        <taxon>Pseudomonadota</taxon>
        <taxon>Betaproteobacteria</taxon>
        <taxon>Burkholderiales</taxon>
        <taxon>Comamonadaceae</taxon>
        <taxon>Ramlibacter</taxon>
    </lineage>
</organism>
<gene>
    <name evidence="1" type="ORF">H8R02_19915</name>
</gene>
<dbReference type="InterPro" id="IPR043733">
    <property type="entry name" value="DUF5677"/>
</dbReference>